<dbReference type="EMBL" id="LT629695">
    <property type="protein sequence ID" value="SDI02844.1"/>
    <property type="molecule type" value="Genomic_DNA"/>
</dbReference>
<protein>
    <submittedName>
        <fullName evidence="1">Uridine kinase</fullName>
    </submittedName>
</protein>
<reference evidence="2" key="1">
    <citation type="submission" date="2016-10" db="EMBL/GenBank/DDBJ databases">
        <authorList>
            <person name="Varghese N."/>
            <person name="Submissions S."/>
        </authorList>
    </citation>
    <scope>NUCLEOTIDE SEQUENCE [LARGE SCALE GENOMIC DNA]</scope>
    <source>
        <strain evidence="2">DSM 22002</strain>
    </source>
</reference>
<evidence type="ECO:0000313" key="1">
    <source>
        <dbReference type="EMBL" id="SDI02844.1"/>
    </source>
</evidence>
<dbReference type="GO" id="GO:0016301">
    <property type="term" value="F:kinase activity"/>
    <property type="evidence" value="ECO:0007669"/>
    <property type="project" value="UniProtKB-KW"/>
</dbReference>
<dbReference type="SUPFAM" id="SSF52540">
    <property type="entry name" value="P-loop containing nucleoside triphosphate hydrolases"/>
    <property type="match status" value="1"/>
</dbReference>
<sequence length="196" mass="20995">MTDARLLGLEGLVARVETLAAATGRPIVVGISGVGGAGKSTLARALVDRVDGAVRMCGDDFLSPARSHERSTDWDGVERERLVRDVLVPFRERRASTFQRWDWHAGALAAPEPVPTGSVLVVDLIGLLHPEALGALDLTVWCDVDVAVATERGIARDRAAGNDHDALWRDVWVPNDADFVARFAPRDGADVLVATG</sequence>
<name>A0A1G8H839_9MICO</name>
<gene>
    <name evidence="1" type="ORF">SAMN04489720_3255</name>
</gene>
<keyword evidence="1" id="KW-0808">Transferase</keyword>
<organism evidence="1 2">
    <name type="scientific">Agrococcus jejuensis</name>
    <dbReference type="NCBI Taxonomy" id="399736"/>
    <lineage>
        <taxon>Bacteria</taxon>
        <taxon>Bacillati</taxon>
        <taxon>Actinomycetota</taxon>
        <taxon>Actinomycetes</taxon>
        <taxon>Micrococcales</taxon>
        <taxon>Microbacteriaceae</taxon>
        <taxon>Agrococcus</taxon>
    </lineage>
</organism>
<dbReference type="AlphaFoldDB" id="A0A1G8H839"/>
<keyword evidence="2" id="KW-1185">Reference proteome</keyword>
<dbReference type="InterPro" id="IPR027417">
    <property type="entry name" value="P-loop_NTPase"/>
</dbReference>
<dbReference type="STRING" id="399736.SAMN04489720_3255"/>
<keyword evidence="1" id="KW-0418">Kinase</keyword>
<dbReference type="RefSeq" id="WP_231945096.1">
    <property type="nucleotide sequence ID" value="NZ_LT629695.1"/>
</dbReference>
<proteinExistence type="predicted"/>
<evidence type="ECO:0000313" key="2">
    <source>
        <dbReference type="Proteomes" id="UP000198822"/>
    </source>
</evidence>
<accession>A0A1G8H839</accession>
<dbReference type="Gene3D" id="3.40.50.300">
    <property type="entry name" value="P-loop containing nucleotide triphosphate hydrolases"/>
    <property type="match status" value="1"/>
</dbReference>
<dbReference type="Proteomes" id="UP000198822">
    <property type="component" value="Chromosome I"/>
</dbReference>